<keyword evidence="1" id="KW-0732">Signal</keyword>
<feature type="signal peptide" evidence="1">
    <location>
        <begin position="1"/>
        <end position="28"/>
    </location>
</feature>
<name>A0A7Z1K1P4_9PSED</name>
<reference evidence="2 3" key="2">
    <citation type="submission" date="2017-10" db="EMBL/GenBank/DDBJ databases">
        <title>Bacterial endophytes that colonize and modify switchgrass growth.</title>
        <authorList>
            <person name="Debolt S."/>
        </authorList>
    </citation>
    <scope>NUCLEOTIDE SEQUENCE [LARGE SCALE GENOMIC DNA]</scope>
    <source>
        <strain evidence="2 3">A2-S9</strain>
    </source>
</reference>
<gene>
    <name evidence="2" type="ORF">DM05_4077</name>
</gene>
<dbReference type="AlphaFoldDB" id="A0A7Z1K1P4"/>
<proteinExistence type="predicted"/>
<evidence type="ECO:0000313" key="2">
    <source>
        <dbReference type="EMBL" id="PFG59398.1"/>
    </source>
</evidence>
<sequence length="417" mass="45843">MKVWKRIGRCSSVAACTLLALLAMPAMAVHMNIQAEFRPDPANPHLNKFENKTPNTGYCVVYPAQCAALNLFSLRAGISSESIGTIPAFHTDPRQGAMFKLPTEWQDLTVIHRQTQEVETVRVRILGIGSTYSVPNLVNLVGGGVTPLQAHERLWTGSNWVYAPSPCRGTGVSAYWGVSFAFFWGAPVGSLCAKQARFDIPTMRFSHLEFAYELSTPNPLGMSSGEYTGSHQYTVGPGQDFDLGNMMMPSSPTLTLNFTLSVLHELKVEVPPGANRIELVPKGGWQAWLNQGRKPARLFRDQTFNMSASSRFKMQMACEWVIGDTCALKNTSDGHQVPVDVSVSLPYGLTREDGAAVNRQPLLLSGAGTELFKPGFYVNRRPGTLHFEVKKDYADQMLSRGGTTYSGQVTVVWDSEL</sequence>
<protein>
    <recommendedName>
        <fullName evidence="4">Fimbrial protein</fullName>
    </recommendedName>
</protein>
<dbReference type="EMBL" id="PDJN01000003">
    <property type="protein sequence ID" value="PFG59398.1"/>
    <property type="molecule type" value="Genomic_DNA"/>
</dbReference>
<organism evidence="2 3">
    <name type="scientific">Pseudomonas poae</name>
    <dbReference type="NCBI Taxonomy" id="200451"/>
    <lineage>
        <taxon>Bacteria</taxon>
        <taxon>Pseudomonadati</taxon>
        <taxon>Pseudomonadota</taxon>
        <taxon>Gammaproteobacteria</taxon>
        <taxon>Pseudomonadales</taxon>
        <taxon>Pseudomonadaceae</taxon>
        <taxon>Pseudomonas</taxon>
    </lineage>
</organism>
<accession>A0A7Z1K1P4</accession>
<evidence type="ECO:0000256" key="1">
    <source>
        <dbReference type="SAM" id="SignalP"/>
    </source>
</evidence>
<feature type="chain" id="PRO_5031358954" description="Fimbrial protein" evidence="1">
    <location>
        <begin position="29"/>
        <end position="417"/>
    </location>
</feature>
<evidence type="ECO:0000313" key="3">
    <source>
        <dbReference type="Proteomes" id="UP000221580"/>
    </source>
</evidence>
<dbReference type="Proteomes" id="UP000221580">
    <property type="component" value="Unassembled WGS sequence"/>
</dbReference>
<comment type="caution">
    <text evidence="2">The sequence shown here is derived from an EMBL/GenBank/DDBJ whole genome shotgun (WGS) entry which is preliminary data.</text>
</comment>
<reference evidence="2 3" key="1">
    <citation type="submission" date="2017-09" db="EMBL/GenBank/DDBJ databases">
        <authorList>
            <person name="DeBolt S."/>
            <person name="Huntemann M."/>
            <person name="Clum A."/>
            <person name="Pillay M."/>
            <person name="Palaniappan K."/>
            <person name="Varghese N."/>
            <person name="Mikhailova N."/>
            <person name="Stamatis D."/>
            <person name="Reddy T."/>
            <person name="Daum C."/>
            <person name="Shapiro N."/>
            <person name="Ivanova N."/>
            <person name="Kyrpides N."/>
            <person name="Woyke T."/>
        </authorList>
    </citation>
    <scope>NUCLEOTIDE SEQUENCE [LARGE SCALE GENOMIC DNA]</scope>
    <source>
        <strain evidence="2 3">A2-S9</strain>
    </source>
</reference>
<evidence type="ECO:0008006" key="4">
    <source>
        <dbReference type="Google" id="ProtNLM"/>
    </source>
</evidence>